<proteinExistence type="inferred from homology"/>
<name>A0A143HCF5_9BACL</name>
<dbReference type="PANTHER" id="PTHR30266:SF2">
    <property type="entry name" value="LARGE-CONDUCTANCE MECHANOSENSITIVE CHANNEL"/>
    <property type="match status" value="1"/>
</dbReference>
<dbReference type="InterPro" id="IPR036019">
    <property type="entry name" value="MscL_channel"/>
</dbReference>
<feature type="transmembrane region" description="Helical" evidence="9">
    <location>
        <begin position="60"/>
        <end position="83"/>
    </location>
</feature>
<dbReference type="STRING" id="241244.ATY39_05460"/>
<evidence type="ECO:0000313" key="11">
    <source>
        <dbReference type="Proteomes" id="UP000076021"/>
    </source>
</evidence>
<organism evidence="10 11">
    <name type="scientific">Rummeliibacillus stabekisii</name>
    <dbReference type="NCBI Taxonomy" id="241244"/>
    <lineage>
        <taxon>Bacteria</taxon>
        <taxon>Bacillati</taxon>
        <taxon>Bacillota</taxon>
        <taxon>Bacilli</taxon>
        <taxon>Bacillales</taxon>
        <taxon>Caryophanaceae</taxon>
        <taxon>Rummeliibacillus</taxon>
    </lineage>
</organism>
<dbReference type="Gene3D" id="1.10.1200.120">
    <property type="entry name" value="Large-conductance mechanosensitive channel, MscL, domain 1"/>
    <property type="match status" value="1"/>
</dbReference>
<dbReference type="KEGG" id="rst:ATY39_05460"/>
<dbReference type="HAMAP" id="MF_00115">
    <property type="entry name" value="MscL"/>
    <property type="match status" value="1"/>
</dbReference>
<dbReference type="Proteomes" id="UP000076021">
    <property type="component" value="Chromosome"/>
</dbReference>
<reference evidence="10 11" key="1">
    <citation type="journal article" date="2016" name="Genome Announc.">
        <title>Whole-Genome Sequence of Rummeliibacillus stabekisii Strain PP9 Isolated from Antarctic Soil.</title>
        <authorList>
            <person name="da Mota F.F."/>
            <person name="Vollu R.E."/>
            <person name="Jurelevicius D."/>
            <person name="Seldin L."/>
        </authorList>
    </citation>
    <scope>NUCLEOTIDE SEQUENCE [LARGE SCALE GENOMIC DNA]</scope>
    <source>
        <strain evidence="10 11">PP9</strain>
    </source>
</reference>
<dbReference type="SUPFAM" id="SSF81330">
    <property type="entry name" value="Gated mechanosensitive channel"/>
    <property type="match status" value="1"/>
</dbReference>
<keyword evidence="4 9" id="KW-0812">Transmembrane</keyword>
<dbReference type="AlphaFoldDB" id="A0A143HCF5"/>
<evidence type="ECO:0000256" key="2">
    <source>
        <dbReference type="ARBA" id="ARBA00022448"/>
    </source>
</evidence>
<evidence type="ECO:0000256" key="5">
    <source>
        <dbReference type="ARBA" id="ARBA00022989"/>
    </source>
</evidence>
<comment type="similarity">
    <text evidence="9">Belongs to the MscL family.</text>
</comment>
<keyword evidence="3 9" id="KW-1003">Cell membrane</keyword>
<keyword evidence="6 9" id="KW-0406">Ion transport</keyword>
<dbReference type="NCBIfam" id="TIGR00220">
    <property type="entry name" value="mscL"/>
    <property type="match status" value="1"/>
</dbReference>
<dbReference type="InterPro" id="IPR037673">
    <property type="entry name" value="MSC/AndL"/>
</dbReference>
<dbReference type="EMBL" id="CP014806">
    <property type="protein sequence ID" value="AMW98951.1"/>
    <property type="molecule type" value="Genomic_DNA"/>
</dbReference>
<evidence type="ECO:0000256" key="7">
    <source>
        <dbReference type="ARBA" id="ARBA00023136"/>
    </source>
</evidence>
<reference evidence="11" key="2">
    <citation type="submission" date="2016-03" db="EMBL/GenBank/DDBJ databases">
        <authorList>
            <person name="Ploux O."/>
        </authorList>
    </citation>
    <scope>NUCLEOTIDE SEQUENCE [LARGE SCALE GENOMIC DNA]</scope>
    <source>
        <strain evidence="11">PP9</strain>
    </source>
</reference>
<evidence type="ECO:0000256" key="4">
    <source>
        <dbReference type="ARBA" id="ARBA00022692"/>
    </source>
</evidence>
<sequence length="125" mass="14313">MWEDFKKFALKGNVMQLAIGVIIGGAFSKIVSSLVNDIIMPIFALFLGKVEFKELHYHKIMYGVFIQNVVDFFIIAFSIFLVTKIASKLEFHKKEEKAADVPVETTEDVLKDIRDLLKENEKKNS</sequence>
<comment type="subcellular location">
    <subcellularLocation>
        <location evidence="9">Cell membrane</location>
        <topology evidence="9">Multi-pass membrane protein</topology>
    </subcellularLocation>
    <subcellularLocation>
        <location evidence="1">Membrane</location>
        <topology evidence="1">Multi-pass membrane protein</topology>
    </subcellularLocation>
</comment>
<protein>
    <recommendedName>
        <fullName evidence="9">Large-conductance mechanosensitive channel</fullName>
    </recommendedName>
</protein>
<dbReference type="OrthoDB" id="9810350at2"/>
<gene>
    <name evidence="9" type="primary">mscL</name>
    <name evidence="10" type="ORF">ATY39_05460</name>
</gene>
<comment type="subunit">
    <text evidence="9">Homopentamer.</text>
</comment>
<keyword evidence="7 9" id="KW-0472">Membrane</keyword>
<dbReference type="PRINTS" id="PR01264">
    <property type="entry name" value="MECHCHANNEL"/>
</dbReference>
<dbReference type="PANTHER" id="PTHR30266">
    <property type="entry name" value="MECHANOSENSITIVE CHANNEL MSCL"/>
    <property type="match status" value="1"/>
</dbReference>
<evidence type="ECO:0000256" key="6">
    <source>
        <dbReference type="ARBA" id="ARBA00023065"/>
    </source>
</evidence>
<keyword evidence="8 9" id="KW-0407">Ion channel</keyword>
<evidence type="ECO:0000256" key="9">
    <source>
        <dbReference type="HAMAP-Rule" id="MF_00115"/>
    </source>
</evidence>
<feature type="transmembrane region" description="Helical" evidence="9">
    <location>
        <begin position="21"/>
        <end position="48"/>
    </location>
</feature>
<comment type="function">
    <text evidence="9">Channel that opens in response to stretch forces in the membrane lipid bilayer. May participate in the regulation of osmotic pressure changes within the cell.</text>
</comment>
<evidence type="ECO:0000256" key="1">
    <source>
        <dbReference type="ARBA" id="ARBA00004141"/>
    </source>
</evidence>
<keyword evidence="11" id="KW-1185">Reference proteome</keyword>
<dbReference type="Pfam" id="PF01741">
    <property type="entry name" value="MscL"/>
    <property type="match status" value="1"/>
</dbReference>
<dbReference type="GO" id="GO:0008381">
    <property type="term" value="F:mechanosensitive monoatomic ion channel activity"/>
    <property type="evidence" value="ECO:0007669"/>
    <property type="project" value="UniProtKB-UniRule"/>
</dbReference>
<dbReference type="InterPro" id="IPR001185">
    <property type="entry name" value="MS_channel"/>
</dbReference>
<evidence type="ECO:0000256" key="8">
    <source>
        <dbReference type="ARBA" id="ARBA00023303"/>
    </source>
</evidence>
<evidence type="ECO:0000256" key="3">
    <source>
        <dbReference type="ARBA" id="ARBA00022475"/>
    </source>
</evidence>
<dbReference type="RefSeq" id="WP_066786935.1">
    <property type="nucleotide sequence ID" value="NZ_CP014806.1"/>
</dbReference>
<keyword evidence="2 9" id="KW-0813">Transport</keyword>
<evidence type="ECO:0000313" key="10">
    <source>
        <dbReference type="EMBL" id="AMW98951.1"/>
    </source>
</evidence>
<dbReference type="GO" id="GO:0005886">
    <property type="term" value="C:plasma membrane"/>
    <property type="evidence" value="ECO:0007669"/>
    <property type="project" value="UniProtKB-SubCell"/>
</dbReference>
<keyword evidence="5 9" id="KW-1133">Transmembrane helix</keyword>
<accession>A0A143HCF5</accession>